<evidence type="ECO:0000313" key="14">
    <source>
        <dbReference type="EMBL" id="KGE88766.1"/>
    </source>
</evidence>
<dbReference type="InterPro" id="IPR036890">
    <property type="entry name" value="HATPase_C_sf"/>
</dbReference>
<keyword evidence="10" id="KW-0812">Transmembrane</keyword>
<dbReference type="STRING" id="1524460.IX84_06375"/>
<dbReference type="InterPro" id="IPR035965">
    <property type="entry name" value="PAS-like_dom_sf"/>
</dbReference>
<dbReference type="EMBL" id="JPOS01000016">
    <property type="protein sequence ID" value="KGE88766.1"/>
    <property type="molecule type" value="Genomic_DNA"/>
</dbReference>
<name>A0A098S9H9_9BACT</name>
<dbReference type="PANTHER" id="PTHR43065:SF10">
    <property type="entry name" value="PEROXIDE STRESS-ACTIVATED HISTIDINE KINASE MAK3"/>
    <property type="match status" value="1"/>
</dbReference>
<dbReference type="PRINTS" id="PR00344">
    <property type="entry name" value="BCTRLSENSOR"/>
</dbReference>
<evidence type="ECO:0000313" key="15">
    <source>
        <dbReference type="Proteomes" id="UP000029736"/>
    </source>
</evidence>
<dbReference type="RefSeq" id="WP_044217598.1">
    <property type="nucleotide sequence ID" value="NZ_JBKAGJ010000001.1"/>
</dbReference>
<evidence type="ECO:0000256" key="4">
    <source>
        <dbReference type="ARBA" id="ARBA00022553"/>
    </source>
</evidence>
<evidence type="ECO:0000256" key="9">
    <source>
        <dbReference type="ARBA" id="ARBA00023012"/>
    </source>
</evidence>
<dbReference type="SUPFAM" id="SSF55785">
    <property type="entry name" value="PYP-like sensor domain (PAS domain)"/>
    <property type="match status" value="1"/>
</dbReference>
<evidence type="ECO:0000256" key="3">
    <source>
        <dbReference type="ARBA" id="ARBA00012438"/>
    </source>
</evidence>
<dbReference type="AlphaFoldDB" id="A0A098S9H9"/>
<dbReference type="Pfam" id="PF02518">
    <property type="entry name" value="HATPase_c"/>
    <property type="match status" value="1"/>
</dbReference>
<comment type="caution">
    <text evidence="14">The sequence shown here is derived from an EMBL/GenBank/DDBJ whole genome shotgun (WGS) entry which is preliminary data.</text>
</comment>
<sequence>MRLNWQYFLYIGLLHLLLGVMAYWLLEEATAWLLLIELGLLCSLIIAYVLYRKFTHPLRLLGNGIEAIKDQDFAVRLRPTGSPEMDRLVKVYNHMLDHIREERRQVQEQHYFLDRLIQASPAGIVLLDYDGHVTEINPMGLELLGLEKPPVGKKLEAVAHPLLQELAQWQVGQSGIISGKGQERYRCEVVQFIHRGFHRRFLMIQELSKEMLATEKRAYAKVIRMMAHEVNNSIGAINSILQSTIEAYPEMPGDEFAEDIKASLAVAHQRNQRLNQFMRNFAEVVRLPEPNREWVAVSEVLERVKQLMLPLAQQQNTNLELVIPDQPIRFEIDEEQIEQALVNMVKNALESLGGGGTIKLMSTAHPAQIVVADNGPGLPPGAEQEWMSPFFSTKPDGQGIGLTLIKEIARQHGGRCELETLPNGWTECRIRFH</sequence>
<comment type="catalytic activity">
    <reaction evidence="1">
        <text>ATP + protein L-histidine = ADP + protein N-phospho-L-histidine.</text>
        <dbReference type="EC" id="2.7.13.3"/>
    </reaction>
</comment>
<keyword evidence="6" id="KW-0547">Nucleotide-binding</keyword>
<dbReference type="SUPFAM" id="SSF55874">
    <property type="entry name" value="ATPase domain of HSP90 chaperone/DNA topoisomerase II/histidine kinase"/>
    <property type="match status" value="1"/>
</dbReference>
<keyword evidence="5" id="KW-0808">Transferase</keyword>
<keyword evidence="15" id="KW-1185">Reference proteome</keyword>
<protein>
    <recommendedName>
        <fullName evidence="3">histidine kinase</fullName>
        <ecNumber evidence="3">2.7.13.3</ecNumber>
    </recommendedName>
</protein>
<dbReference type="Proteomes" id="UP000029736">
    <property type="component" value="Unassembled WGS sequence"/>
</dbReference>
<dbReference type="Gene3D" id="3.30.565.10">
    <property type="entry name" value="Histidine kinase-like ATPase, C-terminal domain"/>
    <property type="match status" value="1"/>
</dbReference>
<organism evidence="14 15">
    <name type="scientific">Phaeodactylibacter xiamenensis</name>
    <dbReference type="NCBI Taxonomy" id="1524460"/>
    <lineage>
        <taxon>Bacteria</taxon>
        <taxon>Pseudomonadati</taxon>
        <taxon>Bacteroidota</taxon>
        <taxon>Saprospiria</taxon>
        <taxon>Saprospirales</taxon>
        <taxon>Haliscomenobacteraceae</taxon>
        <taxon>Phaeodactylibacter</taxon>
    </lineage>
</organism>
<evidence type="ECO:0000256" key="10">
    <source>
        <dbReference type="SAM" id="Phobius"/>
    </source>
</evidence>
<dbReference type="OrthoDB" id="1931120at2"/>
<dbReference type="InterPro" id="IPR004358">
    <property type="entry name" value="Sig_transdc_His_kin-like_C"/>
</dbReference>
<dbReference type="PROSITE" id="PS50109">
    <property type="entry name" value="HIS_KIN"/>
    <property type="match status" value="1"/>
</dbReference>
<proteinExistence type="predicted"/>
<keyword evidence="10" id="KW-0472">Membrane</keyword>
<evidence type="ECO:0000256" key="2">
    <source>
        <dbReference type="ARBA" id="ARBA00004370"/>
    </source>
</evidence>
<keyword evidence="7" id="KW-0418">Kinase</keyword>
<feature type="transmembrane region" description="Helical" evidence="10">
    <location>
        <begin position="7"/>
        <end position="26"/>
    </location>
</feature>
<dbReference type="SMART" id="SM00387">
    <property type="entry name" value="HATPase_c"/>
    <property type="match status" value="1"/>
</dbReference>
<dbReference type="PANTHER" id="PTHR43065">
    <property type="entry name" value="SENSOR HISTIDINE KINASE"/>
    <property type="match status" value="1"/>
</dbReference>
<feature type="domain" description="PAS" evidence="12">
    <location>
        <begin position="109"/>
        <end position="151"/>
    </location>
</feature>
<dbReference type="PROSITE" id="PS50885">
    <property type="entry name" value="HAMP"/>
    <property type="match status" value="1"/>
</dbReference>
<reference evidence="14 15" key="1">
    <citation type="journal article" date="2014" name="Int. J. Syst. Evol. Microbiol.">
        <title>Phaeodactylibacter xiamenensis gen. nov., sp. nov., a member of the family Saprospiraceae isolated from the marine alga Phaeodactylum tricornutum.</title>
        <authorList>
            <person name="Chen Z.Jr."/>
            <person name="Lei X."/>
            <person name="Lai Q."/>
            <person name="Li Y."/>
            <person name="Zhang B."/>
            <person name="Zhang J."/>
            <person name="Zhang H."/>
            <person name="Yang L."/>
            <person name="Zheng W."/>
            <person name="Tian Y."/>
            <person name="Yu Z."/>
            <person name="Xu H.Jr."/>
            <person name="Zheng T."/>
        </authorList>
    </citation>
    <scope>NUCLEOTIDE SEQUENCE [LARGE SCALE GENOMIC DNA]</scope>
    <source>
        <strain evidence="14 15">KD52</strain>
    </source>
</reference>
<evidence type="ECO:0000256" key="7">
    <source>
        <dbReference type="ARBA" id="ARBA00022777"/>
    </source>
</evidence>
<dbReference type="Pfam" id="PF00672">
    <property type="entry name" value="HAMP"/>
    <property type="match status" value="1"/>
</dbReference>
<dbReference type="InterPro" id="IPR000014">
    <property type="entry name" value="PAS"/>
</dbReference>
<dbReference type="Pfam" id="PF13188">
    <property type="entry name" value="PAS_8"/>
    <property type="match status" value="1"/>
</dbReference>
<comment type="subcellular location">
    <subcellularLocation>
        <location evidence="2">Membrane</location>
    </subcellularLocation>
</comment>
<accession>A0A098S9H9</accession>
<keyword evidence="8" id="KW-0067">ATP-binding</keyword>
<dbReference type="SMART" id="SM00091">
    <property type="entry name" value="PAS"/>
    <property type="match status" value="1"/>
</dbReference>
<dbReference type="GO" id="GO:0000160">
    <property type="term" value="P:phosphorelay signal transduction system"/>
    <property type="evidence" value="ECO:0007669"/>
    <property type="project" value="UniProtKB-KW"/>
</dbReference>
<dbReference type="GO" id="GO:0016020">
    <property type="term" value="C:membrane"/>
    <property type="evidence" value="ECO:0007669"/>
    <property type="project" value="UniProtKB-SubCell"/>
</dbReference>
<keyword evidence="9" id="KW-0902">Two-component regulatory system</keyword>
<evidence type="ECO:0000256" key="8">
    <source>
        <dbReference type="ARBA" id="ARBA00022840"/>
    </source>
</evidence>
<keyword evidence="10" id="KW-1133">Transmembrane helix</keyword>
<dbReference type="Gene3D" id="3.30.450.20">
    <property type="entry name" value="PAS domain"/>
    <property type="match status" value="1"/>
</dbReference>
<dbReference type="EC" id="2.7.13.3" evidence="3"/>
<keyword evidence="4" id="KW-0597">Phosphoprotein</keyword>
<feature type="transmembrane region" description="Helical" evidence="10">
    <location>
        <begin position="32"/>
        <end position="51"/>
    </location>
</feature>
<dbReference type="Gene3D" id="1.10.287.130">
    <property type="match status" value="1"/>
</dbReference>
<dbReference type="CDD" id="cd00130">
    <property type="entry name" value="PAS"/>
    <property type="match status" value="1"/>
</dbReference>
<evidence type="ECO:0000256" key="6">
    <source>
        <dbReference type="ARBA" id="ARBA00022741"/>
    </source>
</evidence>
<evidence type="ECO:0000259" key="11">
    <source>
        <dbReference type="PROSITE" id="PS50109"/>
    </source>
</evidence>
<feature type="domain" description="HAMP" evidence="13">
    <location>
        <begin position="52"/>
        <end position="104"/>
    </location>
</feature>
<dbReference type="InterPro" id="IPR003660">
    <property type="entry name" value="HAMP_dom"/>
</dbReference>
<feature type="domain" description="Histidine kinase" evidence="11">
    <location>
        <begin position="225"/>
        <end position="433"/>
    </location>
</feature>
<evidence type="ECO:0000259" key="12">
    <source>
        <dbReference type="PROSITE" id="PS50112"/>
    </source>
</evidence>
<evidence type="ECO:0000256" key="5">
    <source>
        <dbReference type="ARBA" id="ARBA00022679"/>
    </source>
</evidence>
<dbReference type="InterPro" id="IPR003594">
    <property type="entry name" value="HATPase_dom"/>
</dbReference>
<dbReference type="CDD" id="cd06225">
    <property type="entry name" value="HAMP"/>
    <property type="match status" value="1"/>
</dbReference>
<dbReference type="Gene3D" id="6.10.340.10">
    <property type="match status" value="1"/>
</dbReference>
<evidence type="ECO:0000256" key="1">
    <source>
        <dbReference type="ARBA" id="ARBA00000085"/>
    </source>
</evidence>
<dbReference type="GO" id="GO:0004673">
    <property type="term" value="F:protein histidine kinase activity"/>
    <property type="evidence" value="ECO:0007669"/>
    <property type="project" value="UniProtKB-EC"/>
</dbReference>
<dbReference type="SMART" id="SM00304">
    <property type="entry name" value="HAMP"/>
    <property type="match status" value="1"/>
</dbReference>
<gene>
    <name evidence="14" type="ORF">IX84_06375</name>
</gene>
<dbReference type="GO" id="GO:0005524">
    <property type="term" value="F:ATP binding"/>
    <property type="evidence" value="ECO:0007669"/>
    <property type="project" value="UniProtKB-KW"/>
</dbReference>
<evidence type="ECO:0000259" key="13">
    <source>
        <dbReference type="PROSITE" id="PS50885"/>
    </source>
</evidence>
<dbReference type="PROSITE" id="PS50112">
    <property type="entry name" value="PAS"/>
    <property type="match status" value="1"/>
</dbReference>
<dbReference type="InterPro" id="IPR005467">
    <property type="entry name" value="His_kinase_dom"/>
</dbReference>